<dbReference type="InterPro" id="IPR049250">
    <property type="entry name" value="DUF6883"/>
</dbReference>
<dbReference type="EMBL" id="JANUAU010000005">
    <property type="protein sequence ID" value="MCS3677816.1"/>
    <property type="molecule type" value="Genomic_DNA"/>
</dbReference>
<accession>A0A9X2Q1K5</accession>
<gene>
    <name evidence="3" type="ORF">GGP71_001744</name>
</gene>
<feature type="domain" description="DUF6883" evidence="2">
    <location>
        <begin position="3"/>
        <end position="112"/>
    </location>
</feature>
<evidence type="ECO:0000256" key="1">
    <source>
        <dbReference type="SAM" id="MobiDB-lite"/>
    </source>
</evidence>
<protein>
    <recommendedName>
        <fullName evidence="2">DUF6883 domain-containing protein</fullName>
    </recommendedName>
</protein>
<dbReference type="AlphaFoldDB" id="A0A9X2Q1K5"/>
<evidence type="ECO:0000313" key="3">
    <source>
        <dbReference type="EMBL" id="MCS3677816.1"/>
    </source>
</evidence>
<dbReference type="Proteomes" id="UP001155027">
    <property type="component" value="Unassembled WGS sequence"/>
</dbReference>
<evidence type="ECO:0000313" key="4">
    <source>
        <dbReference type="Proteomes" id="UP001155027"/>
    </source>
</evidence>
<dbReference type="RefSeq" id="WP_423824604.1">
    <property type="nucleotide sequence ID" value="NZ_JANUAU010000005.1"/>
</dbReference>
<comment type="caution">
    <text evidence="3">The sequence shown here is derived from an EMBL/GenBank/DDBJ whole genome shotgun (WGS) entry which is preliminary data.</text>
</comment>
<proteinExistence type="predicted"/>
<name>A0A9X2Q1K5_9BACT</name>
<evidence type="ECO:0000259" key="2">
    <source>
        <dbReference type="Pfam" id="PF21814"/>
    </source>
</evidence>
<organism evidence="3 4">
    <name type="scientific">Salinibacter ruber</name>
    <dbReference type="NCBI Taxonomy" id="146919"/>
    <lineage>
        <taxon>Bacteria</taxon>
        <taxon>Pseudomonadati</taxon>
        <taxon>Rhodothermota</taxon>
        <taxon>Rhodothermia</taxon>
        <taxon>Rhodothermales</taxon>
        <taxon>Salinibacteraceae</taxon>
        <taxon>Salinibacter</taxon>
    </lineage>
</organism>
<sequence>MHIPNPDQARVERPKILEYLLNREHPDGQSKARFFEQCGFRRSQWRRLAEALRNQARRSEVTAVRESPHGTRYVVEGPIDTPTGNRPEVQTVWIIEQDQSEPGSRLVTAYPLSSSDR</sequence>
<feature type="region of interest" description="Disordered" evidence="1">
    <location>
        <begin position="60"/>
        <end position="86"/>
    </location>
</feature>
<reference evidence="3" key="1">
    <citation type="submission" date="2022-08" db="EMBL/GenBank/DDBJ databases">
        <title>Genomic Encyclopedia of Type Strains, Phase V (KMG-V): Genome sequencing to study the core and pangenomes of soil and plant-associated prokaryotes.</title>
        <authorList>
            <person name="Whitman W."/>
        </authorList>
    </citation>
    <scope>NUCLEOTIDE SEQUENCE</scope>
    <source>
        <strain evidence="3">0</strain>
    </source>
</reference>
<dbReference type="Pfam" id="PF21814">
    <property type="entry name" value="DUF6883"/>
    <property type="match status" value="1"/>
</dbReference>